<feature type="transmembrane region" description="Helical" evidence="5">
    <location>
        <begin position="6"/>
        <end position="30"/>
    </location>
</feature>
<organism evidence="6 7">
    <name type="scientific">Xylanimonas ulmi</name>
    <dbReference type="NCBI Taxonomy" id="228973"/>
    <lineage>
        <taxon>Bacteria</taxon>
        <taxon>Bacillati</taxon>
        <taxon>Actinomycetota</taxon>
        <taxon>Actinomycetes</taxon>
        <taxon>Micrococcales</taxon>
        <taxon>Promicromonosporaceae</taxon>
        <taxon>Xylanimonas</taxon>
    </lineage>
</organism>
<keyword evidence="3 5" id="KW-1133">Transmembrane helix</keyword>
<dbReference type="EMBL" id="SGWX01000001">
    <property type="protein sequence ID" value="RZS60261.1"/>
    <property type="molecule type" value="Genomic_DNA"/>
</dbReference>
<dbReference type="InterPro" id="IPR019109">
    <property type="entry name" value="MamF_MmsF"/>
</dbReference>
<sequence>MAAHLAPILLAPISAGLAPVLAPLVIWLVFRHRSPLVDDQAKESLNFQITLTIAYVVGLITLVLLVGAVIMLAAWVLSIVFGILGAIAASRGDLYRYPLSIRFVR</sequence>
<feature type="transmembrane region" description="Helical" evidence="5">
    <location>
        <begin position="76"/>
        <end position="95"/>
    </location>
</feature>
<reference evidence="6 7" key="1">
    <citation type="submission" date="2019-02" db="EMBL/GenBank/DDBJ databases">
        <title>Sequencing the genomes of 1000 actinobacteria strains.</title>
        <authorList>
            <person name="Klenk H.-P."/>
        </authorList>
    </citation>
    <scope>NUCLEOTIDE SEQUENCE [LARGE SCALE GENOMIC DNA]</scope>
    <source>
        <strain evidence="6 7">DSM 16932</strain>
    </source>
</reference>
<comment type="subcellular location">
    <subcellularLocation>
        <location evidence="1">Membrane</location>
        <topology evidence="1">Multi-pass membrane protein</topology>
    </subcellularLocation>
</comment>
<evidence type="ECO:0000313" key="7">
    <source>
        <dbReference type="Proteomes" id="UP000293852"/>
    </source>
</evidence>
<name>A0A4Q7LZM0_9MICO</name>
<keyword evidence="4 5" id="KW-0472">Membrane</keyword>
<dbReference type="OrthoDB" id="9808930at2"/>
<feature type="transmembrane region" description="Helical" evidence="5">
    <location>
        <begin position="51"/>
        <end position="70"/>
    </location>
</feature>
<keyword evidence="7" id="KW-1185">Reference proteome</keyword>
<dbReference type="Proteomes" id="UP000293852">
    <property type="component" value="Unassembled WGS sequence"/>
</dbReference>
<comment type="caution">
    <text evidence="6">The sequence shown here is derived from an EMBL/GenBank/DDBJ whole genome shotgun (WGS) entry which is preliminary data.</text>
</comment>
<evidence type="ECO:0000313" key="6">
    <source>
        <dbReference type="EMBL" id="RZS60261.1"/>
    </source>
</evidence>
<accession>A0A4Q7LZM0</accession>
<keyword evidence="2 5" id="KW-0812">Transmembrane</keyword>
<dbReference type="Pfam" id="PF09685">
    <property type="entry name" value="MamF_MmsF"/>
    <property type="match status" value="1"/>
</dbReference>
<evidence type="ECO:0000256" key="5">
    <source>
        <dbReference type="SAM" id="Phobius"/>
    </source>
</evidence>
<evidence type="ECO:0000256" key="4">
    <source>
        <dbReference type="ARBA" id="ARBA00023136"/>
    </source>
</evidence>
<evidence type="ECO:0008006" key="8">
    <source>
        <dbReference type="Google" id="ProtNLM"/>
    </source>
</evidence>
<proteinExistence type="predicted"/>
<gene>
    <name evidence="6" type="ORF">EV386_0513</name>
</gene>
<evidence type="ECO:0000256" key="3">
    <source>
        <dbReference type="ARBA" id="ARBA00022989"/>
    </source>
</evidence>
<protein>
    <recommendedName>
        <fullName evidence="8">Tic20 family protein</fullName>
    </recommendedName>
</protein>
<evidence type="ECO:0000256" key="1">
    <source>
        <dbReference type="ARBA" id="ARBA00004141"/>
    </source>
</evidence>
<evidence type="ECO:0000256" key="2">
    <source>
        <dbReference type="ARBA" id="ARBA00022692"/>
    </source>
</evidence>
<dbReference type="AlphaFoldDB" id="A0A4Q7LZM0"/>